<dbReference type="RefSeq" id="WP_094575296.1">
    <property type="nucleotide sequence ID" value="NZ_JBHEEL010000009.1"/>
</dbReference>
<evidence type="ECO:0000256" key="1">
    <source>
        <dbReference type="ARBA" id="ARBA00009156"/>
    </source>
</evidence>
<dbReference type="AlphaFoldDB" id="A0A256FP85"/>
<evidence type="ECO:0000259" key="4">
    <source>
        <dbReference type="Pfam" id="PF00370"/>
    </source>
</evidence>
<accession>A0A256FP85</accession>
<comment type="similarity">
    <text evidence="1">Belongs to the FGGY kinase family.</text>
</comment>
<dbReference type="EMBL" id="NNRK01000022">
    <property type="protein sequence ID" value="OYR16674.1"/>
    <property type="molecule type" value="Genomic_DNA"/>
</dbReference>
<comment type="caution">
    <text evidence="6">The sequence shown here is derived from an EMBL/GenBank/DDBJ whole genome shotgun (WGS) entry which is preliminary data.</text>
</comment>
<keyword evidence="2" id="KW-0808">Transferase</keyword>
<feature type="domain" description="Carbohydrate kinase FGGY N-terminal" evidence="4">
    <location>
        <begin position="6"/>
        <end position="241"/>
    </location>
</feature>
<reference evidence="6 7" key="1">
    <citation type="submission" date="2017-07" db="EMBL/GenBank/DDBJ databases">
        <title>Phylogenetic study on the rhizospheric bacterium Ochrobactrum sp. A44.</title>
        <authorList>
            <person name="Krzyzanowska D.M."/>
            <person name="Ossowicki A."/>
            <person name="Rajewska M."/>
            <person name="Maciag T."/>
            <person name="Kaczynski Z."/>
            <person name="Czerwicka M."/>
            <person name="Jafra S."/>
        </authorList>
    </citation>
    <scope>NUCLEOTIDE SEQUENCE [LARGE SCALE GENOMIC DNA]</scope>
    <source>
        <strain evidence="6 7">PR17</strain>
    </source>
</reference>
<dbReference type="InterPro" id="IPR043129">
    <property type="entry name" value="ATPase_NBD"/>
</dbReference>
<dbReference type="PANTHER" id="PTHR43095:SF5">
    <property type="entry name" value="XYLULOSE KINASE"/>
    <property type="match status" value="1"/>
</dbReference>
<organism evidence="6 7">
    <name type="scientific">Brucella rhizosphaerae</name>
    <dbReference type="NCBI Taxonomy" id="571254"/>
    <lineage>
        <taxon>Bacteria</taxon>
        <taxon>Pseudomonadati</taxon>
        <taxon>Pseudomonadota</taxon>
        <taxon>Alphaproteobacteria</taxon>
        <taxon>Hyphomicrobiales</taxon>
        <taxon>Brucellaceae</taxon>
        <taxon>Brucella/Ochrobactrum group</taxon>
        <taxon>Brucella</taxon>
    </lineage>
</organism>
<dbReference type="InterPro" id="IPR000577">
    <property type="entry name" value="Carb_kinase_FGGY"/>
</dbReference>
<sequence length="478" mass="50568">MTDWRLGIDLGTSAVKLVVLDSSGQVRAESGASHPTLATRPGQAEQNPSDWIAALIKALGDLPDGAADKVGAISVAGQMPTLVCLNRDGECVGPAITWQDSRADVMAREKLHGEAHAHVYAKTGMPVDGRYLAPQFLHHFSQCRDEVCHILSAKDYIVYFLTGRVITDPSTAAGYGVYALETENWDVELCKIWDLPMSVLPELAPTSAVVGMVNAAAANLLGLSEGIEVYNGAADSAAGAFAMTGLNANSACVAMGSSAIIFGATPARHLDPKARYLLTPHVASGWYGREMDLLSTGIGFAWLGGILGLSAEALEAEALASVPGANGTTCAPYMTGGGEQGALWDTSLTGVFHGLNISTTRADLARAYLEGVIHEIRRCIDVLSETWPVRHLVLSGRLARNPALVQMFADMTSRSVQVFGFGSSAAIGAAALAGEPLIIKLIDTPVIVPTDSAHEYERVHTRFMSLYPNIARGVDQKQ</sequence>
<dbReference type="Pfam" id="PF00370">
    <property type="entry name" value="FGGY_N"/>
    <property type="match status" value="1"/>
</dbReference>
<name>A0A256FP85_9HYPH</name>
<dbReference type="InterPro" id="IPR018485">
    <property type="entry name" value="FGGY_C"/>
</dbReference>
<dbReference type="InterPro" id="IPR018484">
    <property type="entry name" value="FGGY_N"/>
</dbReference>
<keyword evidence="7" id="KW-1185">Reference proteome</keyword>
<dbReference type="OrthoDB" id="9805576at2"/>
<protein>
    <submittedName>
        <fullName evidence="6">FGGY family of carbohydrate kinase, N-terminal domain protein</fullName>
    </submittedName>
</protein>
<dbReference type="Proteomes" id="UP000216345">
    <property type="component" value="Unassembled WGS sequence"/>
</dbReference>
<evidence type="ECO:0000313" key="7">
    <source>
        <dbReference type="Proteomes" id="UP000216345"/>
    </source>
</evidence>
<dbReference type="Pfam" id="PF02782">
    <property type="entry name" value="FGGY_C"/>
    <property type="match status" value="1"/>
</dbReference>
<dbReference type="SUPFAM" id="SSF53067">
    <property type="entry name" value="Actin-like ATPase domain"/>
    <property type="match status" value="2"/>
</dbReference>
<gene>
    <name evidence="6" type="ORF">CEV32_4308</name>
</gene>
<proteinExistence type="inferred from homology"/>
<evidence type="ECO:0000313" key="6">
    <source>
        <dbReference type="EMBL" id="OYR16674.1"/>
    </source>
</evidence>
<evidence type="ECO:0000256" key="2">
    <source>
        <dbReference type="ARBA" id="ARBA00022679"/>
    </source>
</evidence>
<dbReference type="GO" id="GO:0016301">
    <property type="term" value="F:kinase activity"/>
    <property type="evidence" value="ECO:0007669"/>
    <property type="project" value="UniProtKB-KW"/>
</dbReference>
<feature type="domain" description="Carbohydrate kinase FGGY C-terminal" evidence="5">
    <location>
        <begin position="253"/>
        <end position="434"/>
    </location>
</feature>
<evidence type="ECO:0000256" key="3">
    <source>
        <dbReference type="ARBA" id="ARBA00022777"/>
    </source>
</evidence>
<dbReference type="PIRSF" id="PIRSF000538">
    <property type="entry name" value="GlpK"/>
    <property type="match status" value="1"/>
</dbReference>
<dbReference type="Gene3D" id="3.30.420.40">
    <property type="match status" value="2"/>
</dbReference>
<evidence type="ECO:0000259" key="5">
    <source>
        <dbReference type="Pfam" id="PF02782"/>
    </source>
</evidence>
<dbReference type="InterPro" id="IPR050406">
    <property type="entry name" value="FGGY_Carb_Kinase"/>
</dbReference>
<keyword evidence="3 6" id="KW-0418">Kinase</keyword>
<dbReference type="PANTHER" id="PTHR43095">
    <property type="entry name" value="SUGAR KINASE"/>
    <property type="match status" value="1"/>
</dbReference>
<dbReference type="GO" id="GO:0005975">
    <property type="term" value="P:carbohydrate metabolic process"/>
    <property type="evidence" value="ECO:0007669"/>
    <property type="project" value="InterPro"/>
</dbReference>